<organism evidence="15 16">
    <name type="scientific">Candida glabrata</name>
    <name type="common">Yeast</name>
    <name type="synonym">Torulopsis glabrata</name>
    <dbReference type="NCBI Taxonomy" id="5478"/>
    <lineage>
        <taxon>Eukaryota</taxon>
        <taxon>Fungi</taxon>
        <taxon>Dikarya</taxon>
        <taxon>Ascomycota</taxon>
        <taxon>Saccharomycotina</taxon>
        <taxon>Saccharomycetes</taxon>
        <taxon>Saccharomycetales</taxon>
        <taxon>Saccharomycetaceae</taxon>
        <taxon>Nakaseomyces</taxon>
    </lineage>
</organism>
<dbReference type="EC" id="2.7.1.68" evidence="2"/>
<dbReference type="InterPro" id="IPR023610">
    <property type="entry name" value="PInositol-4/5-P-5/4-kinase"/>
</dbReference>
<dbReference type="Gene3D" id="3.30.800.10">
    <property type="entry name" value="Phosphatidylinositol Phosphate Kinase II Beta"/>
    <property type="match status" value="1"/>
</dbReference>
<evidence type="ECO:0000313" key="15">
    <source>
        <dbReference type="EMBL" id="KTB00568.1"/>
    </source>
</evidence>
<keyword evidence="3" id="KW-0597">Phosphoprotein</keyword>
<dbReference type="SMART" id="SM00330">
    <property type="entry name" value="PIPKc"/>
    <property type="match status" value="1"/>
</dbReference>
<feature type="compositionally biased region" description="Polar residues" evidence="13">
    <location>
        <begin position="248"/>
        <end position="259"/>
    </location>
</feature>
<dbReference type="CDD" id="cd17303">
    <property type="entry name" value="PIPKc_PIP5K_yeast_like"/>
    <property type="match status" value="1"/>
</dbReference>
<evidence type="ECO:0000256" key="13">
    <source>
        <dbReference type="SAM" id="MobiDB-lite"/>
    </source>
</evidence>
<dbReference type="InterPro" id="IPR002498">
    <property type="entry name" value="PInositol-4-P-4/5-kinase_core"/>
</dbReference>
<keyword evidence="6 11" id="KW-0418">Kinase</keyword>
<keyword evidence="12" id="KW-0175">Coiled coil</keyword>
<feature type="compositionally biased region" description="Basic and acidic residues" evidence="13">
    <location>
        <begin position="23"/>
        <end position="38"/>
    </location>
</feature>
<evidence type="ECO:0000256" key="6">
    <source>
        <dbReference type="ARBA" id="ARBA00022777"/>
    </source>
</evidence>
<feature type="domain" description="PIPK" evidence="14">
    <location>
        <begin position="445"/>
        <end position="825"/>
    </location>
</feature>
<feature type="coiled-coil region" evidence="12">
    <location>
        <begin position="153"/>
        <end position="180"/>
    </location>
</feature>
<evidence type="ECO:0000256" key="10">
    <source>
        <dbReference type="ARBA" id="ARBA00082306"/>
    </source>
</evidence>
<evidence type="ECO:0000256" key="2">
    <source>
        <dbReference type="ARBA" id="ARBA00012172"/>
    </source>
</evidence>
<dbReference type="InterPro" id="IPR027483">
    <property type="entry name" value="PInositol-4-P-4/5-kinase_C_sf"/>
</dbReference>
<evidence type="ECO:0000313" key="16">
    <source>
        <dbReference type="Proteomes" id="UP000054886"/>
    </source>
</evidence>
<evidence type="ECO:0000256" key="5">
    <source>
        <dbReference type="ARBA" id="ARBA00022741"/>
    </source>
</evidence>
<dbReference type="VEuPathDB" id="FungiDB:CAGL0F05335g"/>
<dbReference type="VEuPathDB" id="FungiDB:B1J91_F05335g"/>
<proteinExistence type="predicted"/>
<feature type="compositionally biased region" description="Polar residues" evidence="13">
    <location>
        <begin position="228"/>
        <end position="239"/>
    </location>
</feature>
<gene>
    <name evidence="15" type="ORF">AO440_001322</name>
</gene>
<evidence type="ECO:0000256" key="8">
    <source>
        <dbReference type="ARBA" id="ARBA00078403"/>
    </source>
</evidence>
<dbReference type="VEuPathDB" id="FungiDB:GWK60_F04939"/>
<dbReference type="GO" id="GO:0070273">
    <property type="term" value="F:phosphatidylinositol-4-phosphate binding"/>
    <property type="evidence" value="ECO:0007669"/>
    <property type="project" value="EnsemblFungi"/>
</dbReference>
<evidence type="ECO:0000256" key="11">
    <source>
        <dbReference type="PROSITE-ProRule" id="PRU00781"/>
    </source>
</evidence>
<dbReference type="GO" id="GO:0016308">
    <property type="term" value="F:1-phosphatidylinositol-4-phosphate 5-kinase activity"/>
    <property type="evidence" value="ECO:0007669"/>
    <property type="project" value="UniProtKB-EC"/>
</dbReference>
<dbReference type="PROSITE" id="PS51455">
    <property type="entry name" value="PIPK"/>
    <property type="match status" value="1"/>
</dbReference>
<dbReference type="GO" id="GO:0005886">
    <property type="term" value="C:plasma membrane"/>
    <property type="evidence" value="ECO:0007669"/>
    <property type="project" value="EnsemblFungi"/>
</dbReference>
<sequence length="844" mass="96757">MLVLDRGSNSQNVAHQNQAIPNRDGDHKNIGWRRKNEKEDGEEEDEDLYDRVHESSTPTSIEDMGKPRDLNKDRDAIKVDPSRPAETTGQSEAANKNTGLLIPRNGDSSQKINEMNARAKKIDDRPLIKEQLSVNSKDKEGTSESDKKQVILNQQMINDLKAIKRKSIEIEKQYHDQEQEELLDLIADENTKLVHTDSYIQSIHEDDDEFKINHNNDTLDQDHVTDLPETNHSMGSPNVNDERHSKTGKITNRVTSSGSKQHEVPTRRSSILLNTSTSRRSSSRRSTLDSIHIPNLKIQSSNHSQIHPIVTSTSSHRNSKASHSLTLNDVHKYTNHSIISLPTHLHKHVQQNSPAAKTGANHSPIQSNTLTSVSTTSLPPLPAVNTTRNYENNDARNSSNDGGMLKRSQSATVEIQKMRELLLQKREMKRKRRSVIVDDDRVLIGNKVSEGHVNFIIAYNMLTGIRVAVSRCSGIMKPLTPKDFKFKKKLAFDYHGNELTPSSQYAFKFKDYCPEVFRELRALFGLDSADYLVSLTSKYILSELNSPGKSGSFFYFSRDYKYIIKTIHHSEHIHLRKHIQEYYNHVKTNPDTLICQFYGLHRVKMPISFQNKIKHRRIYFLVMNNLLPPHLDMHVTFDLKGSTWGRRTNVDEKRMEEDPMYRPVLKDLNWLEANQKIMFGPLKSKKFLVQLKKDVELLAKLNTMDYSLLLGIHDMERASIEAGVADPEEQLVTSAAILDKLGYKQNTLVPHFFKQNDGGIRASDQFNNDLKIIYFVGIIDCLTNYSLIKKLETFWRGLSHDLSVVSAIPPRDYAHRFYEFIEDSIEPTPSTRYTDNPNQTRYRD</sequence>
<feature type="compositionally biased region" description="Polar residues" evidence="13">
    <location>
        <begin position="384"/>
        <end position="409"/>
    </location>
</feature>
<reference evidence="15 16" key="1">
    <citation type="submission" date="2015-10" db="EMBL/GenBank/DDBJ databases">
        <title>Draft genomes sequences of Candida glabrata isolates 1A, 1B, 2A, 2B, 3A and 3B.</title>
        <authorList>
            <person name="Haavelsrud O.E."/>
            <person name="Gaustad P."/>
        </authorList>
    </citation>
    <scope>NUCLEOTIDE SEQUENCE [LARGE SCALE GENOMIC DNA]</scope>
    <source>
        <strain evidence="15">910700640</strain>
    </source>
</reference>
<dbReference type="GO" id="GO:0030866">
    <property type="term" value="P:cortical actin cytoskeleton organization"/>
    <property type="evidence" value="ECO:0007669"/>
    <property type="project" value="EnsemblFungi"/>
</dbReference>
<dbReference type="Pfam" id="PF01504">
    <property type="entry name" value="PIP5K"/>
    <property type="match status" value="1"/>
</dbReference>
<evidence type="ECO:0000256" key="9">
    <source>
        <dbReference type="ARBA" id="ARBA00080374"/>
    </source>
</evidence>
<dbReference type="EMBL" id="LLZZ01000137">
    <property type="protein sequence ID" value="KTB00568.1"/>
    <property type="molecule type" value="Genomic_DNA"/>
</dbReference>
<feature type="compositionally biased region" description="Basic and acidic residues" evidence="13">
    <location>
        <begin position="63"/>
        <end position="83"/>
    </location>
</feature>
<evidence type="ECO:0000256" key="4">
    <source>
        <dbReference type="ARBA" id="ARBA00022679"/>
    </source>
</evidence>
<feature type="compositionally biased region" description="Polar residues" evidence="13">
    <location>
        <begin position="7"/>
        <end position="20"/>
    </location>
</feature>
<dbReference type="VEuPathDB" id="FungiDB:GVI51_F04961"/>
<evidence type="ECO:0000256" key="7">
    <source>
        <dbReference type="ARBA" id="ARBA00022840"/>
    </source>
</evidence>
<name>A0A0W0CZJ0_CANGB</name>
<dbReference type="GO" id="GO:0005634">
    <property type="term" value="C:nucleus"/>
    <property type="evidence" value="ECO:0007669"/>
    <property type="project" value="EnsemblFungi"/>
</dbReference>
<dbReference type="AlphaFoldDB" id="A0A0W0CZJ0"/>
<dbReference type="PANTHER" id="PTHR23086">
    <property type="entry name" value="PHOSPHATIDYLINOSITOL-4-PHOSPHATE 5-KINASE"/>
    <property type="match status" value="1"/>
</dbReference>
<keyword evidence="7 11" id="KW-0067">ATP-binding</keyword>
<dbReference type="Proteomes" id="UP000054886">
    <property type="component" value="Unassembled WGS sequence"/>
</dbReference>
<protein>
    <recommendedName>
        <fullName evidence="2">1-phosphatidylinositol-4-phosphate 5-kinase</fullName>
        <ecNumber evidence="2">2.7.1.68</ecNumber>
    </recommendedName>
    <alternativeName>
        <fullName evidence="10">1-phosphatidylinositol 4-phosphate kinase</fullName>
    </alternativeName>
    <alternativeName>
        <fullName evidence="8">Diphosphoinositide kinase</fullName>
    </alternativeName>
    <alternativeName>
        <fullName evidence="9">PIP5K</fullName>
    </alternativeName>
</protein>
<comment type="catalytic activity">
    <reaction evidence="1">
        <text>a 1,2-diacyl-sn-glycero-3-phospho-(1D-myo-inositol 4-phosphate) + ATP = a 1,2-diacyl-sn-glycero-3-phospho-(1D-myo-inositol-4,5-bisphosphate) + ADP + H(+)</text>
        <dbReference type="Rhea" id="RHEA:14425"/>
        <dbReference type="ChEBI" id="CHEBI:15378"/>
        <dbReference type="ChEBI" id="CHEBI:30616"/>
        <dbReference type="ChEBI" id="CHEBI:58178"/>
        <dbReference type="ChEBI" id="CHEBI:58456"/>
        <dbReference type="ChEBI" id="CHEBI:456216"/>
        <dbReference type="EC" id="2.7.1.68"/>
    </reaction>
</comment>
<dbReference type="GO" id="GO:0031321">
    <property type="term" value="P:ascospore-type prospore assembly"/>
    <property type="evidence" value="ECO:0007669"/>
    <property type="project" value="EnsemblFungi"/>
</dbReference>
<comment type="caution">
    <text evidence="15">The sequence shown here is derived from an EMBL/GenBank/DDBJ whole genome shotgun (WGS) entry which is preliminary data.</text>
</comment>
<feature type="region of interest" description="Disordered" evidence="13">
    <location>
        <begin position="352"/>
        <end position="409"/>
    </location>
</feature>
<feature type="region of interest" description="Disordered" evidence="13">
    <location>
        <begin position="1"/>
        <end position="110"/>
    </location>
</feature>
<feature type="compositionally biased region" description="Polar residues" evidence="13">
    <location>
        <begin position="85"/>
        <end position="98"/>
    </location>
</feature>
<dbReference type="PANTHER" id="PTHR23086:SF8">
    <property type="entry name" value="PHOSPHATIDYLINOSITOL 5-PHOSPHATE 4-KINASE, ISOFORM A"/>
    <property type="match status" value="1"/>
</dbReference>
<dbReference type="SUPFAM" id="SSF56104">
    <property type="entry name" value="SAICAR synthase-like"/>
    <property type="match status" value="1"/>
</dbReference>
<dbReference type="FunFam" id="3.30.800.10:FF:000009">
    <property type="entry name" value="Phosphatidylinositol 4-phosphate 5-kinase its3"/>
    <property type="match status" value="1"/>
</dbReference>
<feature type="compositionally biased region" description="Low complexity" evidence="13">
    <location>
        <begin position="267"/>
        <end position="288"/>
    </location>
</feature>
<feature type="compositionally biased region" description="Low complexity" evidence="13">
    <location>
        <begin position="369"/>
        <end position="378"/>
    </location>
</feature>
<evidence type="ECO:0000256" key="3">
    <source>
        <dbReference type="ARBA" id="ARBA00022553"/>
    </source>
</evidence>
<accession>A0A0W0CZJ0</accession>
<dbReference type="Gene3D" id="3.30.810.10">
    <property type="entry name" value="2-Layer Sandwich"/>
    <property type="match status" value="1"/>
</dbReference>
<feature type="compositionally biased region" description="Acidic residues" evidence="13">
    <location>
        <begin position="39"/>
        <end position="48"/>
    </location>
</feature>
<keyword evidence="5 11" id="KW-0547">Nucleotide-binding</keyword>
<dbReference type="InterPro" id="IPR027484">
    <property type="entry name" value="PInositol-4-P-5-kinase_N"/>
</dbReference>
<dbReference type="GO" id="GO:0005524">
    <property type="term" value="F:ATP binding"/>
    <property type="evidence" value="ECO:0007669"/>
    <property type="project" value="UniProtKB-UniRule"/>
</dbReference>
<evidence type="ECO:0000256" key="1">
    <source>
        <dbReference type="ARBA" id="ARBA00000444"/>
    </source>
</evidence>
<evidence type="ECO:0000259" key="14">
    <source>
        <dbReference type="PROSITE" id="PS51455"/>
    </source>
</evidence>
<evidence type="ECO:0000256" key="12">
    <source>
        <dbReference type="SAM" id="Coils"/>
    </source>
</evidence>
<keyword evidence="4 11" id="KW-0808">Transferase</keyword>
<dbReference type="GO" id="GO:0046854">
    <property type="term" value="P:phosphatidylinositol phosphate biosynthetic process"/>
    <property type="evidence" value="ECO:0007669"/>
    <property type="project" value="EnsemblFungi"/>
</dbReference>
<dbReference type="GO" id="GO:0032266">
    <property type="term" value="F:phosphatidylinositol-3-phosphate binding"/>
    <property type="evidence" value="ECO:0007669"/>
    <property type="project" value="EnsemblFungi"/>
</dbReference>
<feature type="compositionally biased region" description="Polar residues" evidence="13">
    <location>
        <begin position="352"/>
        <end position="368"/>
    </location>
</feature>
<feature type="region of interest" description="Disordered" evidence="13">
    <location>
        <begin position="224"/>
        <end position="288"/>
    </location>
</feature>